<dbReference type="KEGG" id="neu:NE0321"/>
<dbReference type="Proteomes" id="UP000001416">
    <property type="component" value="Chromosome"/>
</dbReference>
<dbReference type="GO" id="GO:0038023">
    <property type="term" value="F:signaling receptor activity"/>
    <property type="evidence" value="ECO:0007669"/>
    <property type="project" value="InterPro"/>
</dbReference>
<dbReference type="HOGENOM" id="CLU_008287_9_2_4"/>
<evidence type="ECO:0000256" key="3">
    <source>
        <dbReference type="ARBA" id="ARBA00022448"/>
    </source>
</evidence>
<dbReference type="PANTHER" id="PTHR32552">
    <property type="entry name" value="FERRICHROME IRON RECEPTOR-RELATED"/>
    <property type="match status" value="1"/>
</dbReference>
<keyword evidence="3 10" id="KW-0813">Transport</keyword>
<keyword evidence="7 10" id="KW-0472">Membrane</keyword>
<evidence type="ECO:0000256" key="7">
    <source>
        <dbReference type="ARBA" id="ARBA00023136"/>
    </source>
</evidence>
<evidence type="ECO:0000256" key="4">
    <source>
        <dbReference type="ARBA" id="ARBA00022452"/>
    </source>
</evidence>
<dbReference type="eggNOG" id="COG4774">
    <property type="taxonomic scope" value="Bacteria"/>
</dbReference>
<proteinExistence type="inferred from homology"/>
<keyword evidence="8 14" id="KW-0675">Receptor</keyword>
<evidence type="ECO:0000313" key="15">
    <source>
        <dbReference type="Proteomes" id="UP000001416"/>
    </source>
</evidence>
<evidence type="ECO:0000256" key="6">
    <source>
        <dbReference type="ARBA" id="ARBA00023077"/>
    </source>
</evidence>
<keyword evidence="15" id="KW-1185">Reference proteome</keyword>
<dbReference type="InterPro" id="IPR010105">
    <property type="entry name" value="TonB_sidphr_rcpt"/>
</dbReference>
<name>Q82XF3_NITEU</name>
<dbReference type="InterPro" id="IPR036942">
    <property type="entry name" value="Beta-barrel_TonB_sf"/>
</dbReference>
<comment type="similarity">
    <text evidence="2 10 11">Belongs to the TonB-dependent receptor family.</text>
</comment>
<dbReference type="PANTHER" id="PTHR32552:SF84">
    <property type="entry name" value="TONB-DEPENDENT RECEPTOR-RELATED"/>
    <property type="match status" value="1"/>
</dbReference>
<dbReference type="Gene3D" id="2.40.170.20">
    <property type="entry name" value="TonB-dependent receptor, beta-barrel domain"/>
    <property type="match status" value="1"/>
</dbReference>
<dbReference type="PROSITE" id="PS52016">
    <property type="entry name" value="TONB_DEPENDENT_REC_3"/>
    <property type="match status" value="1"/>
</dbReference>
<evidence type="ECO:0000256" key="11">
    <source>
        <dbReference type="RuleBase" id="RU003357"/>
    </source>
</evidence>
<evidence type="ECO:0000259" key="13">
    <source>
        <dbReference type="Pfam" id="PF07715"/>
    </source>
</evidence>
<gene>
    <name evidence="14" type="ordered locus">NE0321</name>
</gene>
<dbReference type="EMBL" id="AL954747">
    <property type="protein sequence ID" value="CAD84232.1"/>
    <property type="molecule type" value="Genomic_DNA"/>
</dbReference>
<dbReference type="PhylomeDB" id="Q82XF3"/>
<accession>Q82XF3</accession>
<keyword evidence="6 11" id="KW-0798">TonB box</keyword>
<evidence type="ECO:0000256" key="2">
    <source>
        <dbReference type="ARBA" id="ARBA00009810"/>
    </source>
</evidence>
<feature type="domain" description="TonB-dependent receptor-like beta-barrel" evidence="12">
    <location>
        <begin position="278"/>
        <end position="699"/>
    </location>
</feature>
<dbReference type="STRING" id="228410.NE0321"/>
<comment type="subcellular location">
    <subcellularLocation>
        <location evidence="1 10">Cell outer membrane</location>
        <topology evidence="1 10">Multi-pass membrane protein</topology>
    </subcellularLocation>
</comment>
<protein>
    <submittedName>
        <fullName evidence="14">TonB-dependent receptor protein</fullName>
    </submittedName>
</protein>
<evidence type="ECO:0000256" key="5">
    <source>
        <dbReference type="ARBA" id="ARBA00022692"/>
    </source>
</evidence>
<dbReference type="InterPro" id="IPR000531">
    <property type="entry name" value="Beta-barrel_TonB"/>
</dbReference>
<evidence type="ECO:0000259" key="12">
    <source>
        <dbReference type="Pfam" id="PF00593"/>
    </source>
</evidence>
<evidence type="ECO:0000256" key="9">
    <source>
        <dbReference type="ARBA" id="ARBA00023237"/>
    </source>
</evidence>
<dbReference type="InterPro" id="IPR039426">
    <property type="entry name" value="TonB-dep_rcpt-like"/>
</dbReference>
<dbReference type="GO" id="GO:0015344">
    <property type="term" value="F:siderophore uptake transmembrane transporter activity"/>
    <property type="evidence" value="ECO:0007669"/>
    <property type="project" value="TreeGrafter"/>
</dbReference>
<evidence type="ECO:0000256" key="1">
    <source>
        <dbReference type="ARBA" id="ARBA00004571"/>
    </source>
</evidence>
<reference evidence="14 15" key="1">
    <citation type="journal article" date="2003" name="J. Bacteriol.">
        <title>Complete genome sequence of the ammonia-oxidizing bacterium and obligate chemolithoautotroph Nitrosomonas europaea.</title>
        <authorList>
            <person name="Chain P."/>
            <person name="Lamerdin J."/>
            <person name="Larimer F."/>
            <person name="Regala W."/>
            <person name="Land M."/>
            <person name="Hauser L."/>
            <person name="Hooper A."/>
            <person name="Klotz M."/>
            <person name="Norton J."/>
            <person name="Sayavedra-Soto L."/>
            <person name="Arciero D."/>
            <person name="Hommes N."/>
            <person name="Whittaker M."/>
            <person name="Arp D."/>
        </authorList>
    </citation>
    <scope>NUCLEOTIDE SEQUENCE [LARGE SCALE GENOMIC DNA]</scope>
    <source>
        <strain evidence="15">ATCC 19718 / CIP 103999 / KCTC 2705 / NBRC 14298</strain>
    </source>
</reference>
<dbReference type="Pfam" id="PF00593">
    <property type="entry name" value="TonB_dep_Rec_b-barrel"/>
    <property type="match status" value="1"/>
</dbReference>
<dbReference type="GO" id="GO:0015891">
    <property type="term" value="P:siderophore transport"/>
    <property type="evidence" value="ECO:0007669"/>
    <property type="project" value="InterPro"/>
</dbReference>
<dbReference type="InterPro" id="IPR012910">
    <property type="entry name" value="Plug_dom"/>
</dbReference>
<dbReference type="RefSeq" id="WP_011110956.1">
    <property type="nucleotide sequence ID" value="NC_004757.1"/>
</dbReference>
<dbReference type="SUPFAM" id="SSF56935">
    <property type="entry name" value="Porins"/>
    <property type="match status" value="1"/>
</dbReference>
<evidence type="ECO:0000256" key="10">
    <source>
        <dbReference type="PROSITE-ProRule" id="PRU01360"/>
    </source>
</evidence>
<dbReference type="AlphaFoldDB" id="Q82XF3"/>
<dbReference type="OrthoDB" id="127311at2"/>
<evidence type="ECO:0000256" key="8">
    <source>
        <dbReference type="ARBA" id="ARBA00023170"/>
    </source>
</evidence>
<keyword evidence="4 10" id="KW-1134">Transmembrane beta strand</keyword>
<dbReference type="CDD" id="cd01347">
    <property type="entry name" value="ligand_gated_channel"/>
    <property type="match status" value="1"/>
</dbReference>
<keyword evidence="9 10" id="KW-0998">Cell outer membrane</keyword>
<organism evidence="14 15">
    <name type="scientific">Nitrosomonas europaea (strain ATCC 19718 / CIP 103999 / KCTC 2705 / NBRC 14298)</name>
    <dbReference type="NCBI Taxonomy" id="228410"/>
    <lineage>
        <taxon>Bacteria</taxon>
        <taxon>Pseudomonadati</taxon>
        <taxon>Pseudomonadota</taxon>
        <taxon>Betaproteobacteria</taxon>
        <taxon>Nitrosomonadales</taxon>
        <taxon>Nitrosomonadaceae</taxon>
        <taxon>Nitrosomonas</taxon>
    </lineage>
</organism>
<dbReference type="Pfam" id="PF07715">
    <property type="entry name" value="Plug"/>
    <property type="match status" value="1"/>
</dbReference>
<feature type="domain" description="TonB-dependent receptor plug" evidence="13">
    <location>
        <begin position="72"/>
        <end position="172"/>
    </location>
</feature>
<keyword evidence="5 10" id="KW-0812">Transmembrane</keyword>
<evidence type="ECO:0000313" key="14">
    <source>
        <dbReference type="EMBL" id="CAD84232.1"/>
    </source>
</evidence>
<dbReference type="GeneID" id="87103527"/>
<dbReference type="GO" id="GO:0009279">
    <property type="term" value="C:cell outer membrane"/>
    <property type="evidence" value="ECO:0007669"/>
    <property type="project" value="UniProtKB-SubCell"/>
</dbReference>
<dbReference type="NCBIfam" id="TIGR01783">
    <property type="entry name" value="TonB-siderophor"/>
    <property type="match status" value="1"/>
</dbReference>
<dbReference type="Gene3D" id="2.170.130.10">
    <property type="entry name" value="TonB-dependent receptor, plug domain"/>
    <property type="match status" value="1"/>
</dbReference>
<dbReference type="InterPro" id="IPR037066">
    <property type="entry name" value="Plug_dom_sf"/>
</dbReference>
<sequence>MYKTYAIWIGVVLFVCKDVIAQPDATGQEYSGDIPKVTMKEITVSSEALAIPNERLLLDTPTTTGSRLGLTPRETPASINIIDRATFELRGAQTTQQILERSPGVTVSDQPGAAGTVCMRGFCGAQITQLFNGITVQYDAVAARPIDNWITERVEVLGGPSSFLYGQGAVGGSVNYISRTANRDQQGHESLVLLGSWLNRRAAYGYNGRIGDTNNWLQIHAGYKGSNGYIDKTRHNSGVFSFSLLSDLTSRISNTVAVEYQIEAREGYWGTPILNPVTAGKYDPETRFRNYNAENSVFDQQVIWVRDIVDFRLSEATQVRNTFYWYDAYRKYRNVEVYRWNGDNTLINRSASFAVDHKQNLIGNRLELSHQQNLFGLPARWLAGTDIAFNDQTRFPSTESGLAVDTIDPYNFTVGDYFDNPRASGPIKDRRNKLFTVAGYAENRLTLFPGFNLVSGIRIDSIQLDSRYFSPATATEPAAFSRNWTPVTWRAGFVYDVTDSFNFYTQYSTAASPPAGVLTTTNLNSIRDFGLSTGRQIEGGMKFDFWGKRGTATIAGYYLQRKHLSTRDPDNPINAIPIGAQSSRGVEVNLGVRLSPQWSFQGNMAFVDARYDDFNELVSGVSVSRKGNRPENVAKWVANTWLTWDFHPDFQWMLATRYVGDRYANAANTVPVKSHVRLDTQLAWQAHRNARIIGRIMNLTDTDYIEWATSAPMYLIGAPRSYEVAVKLDF</sequence>